<keyword evidence="1" id="KW-0812">Transmembrane</keyword>
<dbReference type="OrthoDB" id="9991842at2"/>
<dbReference type="PATRIC" id="fig|134601.6.peg.6865"/>
<feature type="transmembrane region" description="Helical" evidence="1">
    <location>
        <begin position="12"/>
        <end position="33"/>
    </location>
</feature>
<dbReference type="EMBL" id="CP012150">
    <property type="protein sequence ID" value="AKS36839.1"/>
    <property type="molecule type" value="Genomic_DNA"/>
</dbReference>
<evidence type="ECO:0000313" key="3">
    <source>
        <dbReference type="Proteomes" id="UP000062255"/>
    </source>
</evidence>
<reference evidence="2 3" key="1">
    <citation type="submission" date="2015-07" db="EMBL/GenBank/DDBJ databases">
        <title>Complete genome sequence of Mycobacterium goodii X7B, a facultative thermophilic biodesulfurizing bacterium.</title>
        <authorList>
            <person name="Yu B."/>
            <person name="Li F."/>
            <person name="Xu P."/>
        </authorList>
    </citation>
    <scope>NUCLEOTIDE SEQUENCE [LARGE SCALE GENOMIC DNA]</scope>
    <source>
        <strain evidence="2 3">X7B</strain>
    </source>
</reference>
<dbReference type="Proteomes" id="UP000062255">
    <property type="component" value="Chromosome"/>
</dbReference>
<gene>
    <name evidence="2" type="ORF">AFA91_33160</name>
</gene>
<proteinExistence type="predicted"/>
<dbReference type="KEGG" id="mgo:AFA91_33160"/>
<accession>A0A0K0XHF9</accession>
<evidence type="ECO:0000313" key="2">
    <source>
        <dbReference type="EMBL" id="AKS36839.1"/>
    </source>
</evidence>
<dbReference type="RefSeq" id="WP_049749212.1">
    <property type="nucleotide sequence ID" value="NZ_CP012150.1"/>
</dbReference>
<sequence>MATTHRPSTAITVYDAALCAVFGALVSAAVMLAGQDGSWTQRATPCAQQIDAYPAAAQPVGIVAVTTDPCHP</sequence>
<organism evidence="2 3">
    <name type="scientific">Mycolicibacterium goodii</name>
    <name type="common">Mycobacterium goodii</name>
    <dbReference type="NCBI Taxonomy" id="134601"/>
    <lineage>
        <taxon>Bacteria</taxon>
        <taxon>Bacillati</taxon>
        <taxon>Actinomycetota</taxon>
        <taxon>Actinomycetes</taxon>
        <taxon>Mycobacteriales</taxon>
        <taxon>Mycobacteriaceae</taxon>
        <taxon>Mycolicibacterium</taxon>
    </lineage>
</organism>
<evidence type="ECO:0000256" key="1">
    <source>
        <dbReference type="SAM" id="Phobius"/>
    </source>
</evidence>
<dbReference type="AlphaFoldDB" id="A0A0K0XHF9"/>
<keyword evidence="1" id="KW-1133">Transmembrane helix</keyword>
<protein>
    <submittedName>
        <fullName evidence="2">Uncharacterized protein</fullName>
    </submittedName>
</protein>
<keyword evidence="1" id="KW-0472">Membrane</keyword>
<name>A0A0K0XHF9_MYCGD</name>